<name>A0ABW4QFC8_9BACL</name>
<keyword evidence="1" id="KW-0812">Transmembrane</keyword>
<proteinExistence type="predicted"/>
<gene>
    <name evidence="3" type="ORF">ACFSDB_05155</name>
</gene>
<dbReference type="Pfam" id="PF13559">
    <property type="entry name" value="DUF4129"/>
    <property type="match status" value="1"/>
</dbReference>
<organism evidence="3 4">
    <name type="scientific">Planococcus chinensis</name>
    <dbReference type="NCBI Taxonomy" id="272917"/>
    <lineage>
        <taxon>Bacteria</taxon>
        <taxon>Bacillati</taxon>
        <taxon>Bacillota</taxon>
        <taxon>Bacilli</taxon>
        <taxon>Bacillales</taxon>
        <taxon>Caryophanaceae</taxon>
        <taxon>Planococcus</taxon>
    </lineage>
</organism>
<protein>
    <submittedName>
        <fullName evidence="3">DUF4129 domain-containing protein</fullName>
    </submittedName>
</protein>
<feature type="transmembrane region" description="Helical" evidence="1">
    <location>
        <begin position="112"/>
        <end position="128"/>
    </location>
</feature>
<dbReference type="EMBL" id="JBHUFW010000004">
    <property type="protein sequence ID" value="MFD1862305.1"/>
    <property type="molecule type" value="Genomic_DNA"/>
</dbReference>
<evidence type="ECO:0000259" key="2">
    <source>
        <dbReference type="Pfam" id="PF13559"/>
    </source>
</evidence>
<keyword evidence="1" id="KW-0472">Membrane</keyword>
<feature type="transmembrane region" description="Helical" evidence="1">
    <location>
        <begin position="171"/>
        <end position="192"/>
    </location>
</feature>
<comment type="caution">
    <text evidence="3">The sequence shown here is derived from an EMBL/GenBank/DDBJ whole genome shotgun (WGS) entry which is preliminary data.</text>
</comment>
<dbReference type="InterPro" id="IPR025403">
    <property type="entry name" value="TgpA-like_C"/>
</dbReference>
<keyword evidence="1" id="KW-1133">Transmembrane helix</keyword>
<evidence type="ECO:0000256" key="1">
    <source>
        <dbReference type="SAM" id="Phobius"/>
    </source>
</evidence>
<feature type="transmembrane region" description="Helical" evidence="1">
    <location>
        <begin position="199"/>
        <end position="216"/>
    </location>
</feature>
<feature type="domain" description="Protein-glutamine gamma-glutamyltransferase-like C-terminal" evidence="2">
    <location>
        <begin position="334"/>
        <end position="387"/>
    </location>
</feature>
<dbReference type="RefSeq" id="WP_204892654.1">
    <property type="nucleotide sequence ID" value="NZ_JBHUFW010000004.1"/>
</dbReference>
<feature type="transmembrane region" description="Helical" evidence="1">
    <location>
        <begin position="267"/>
        <end position="284"/>
    </location>
</feature>
<feature type="transmembrane region" description="Helical" evidence="1">
    <location>
        <begin position="34"/>
        <end position="53"/>
    </location>
</feature>
<reference evidence="4" key="1">
    <citation type="journal article" date="2019" name="Int. J. Syst. Evol. Microbiol.">
        <title>The Global Catalogue of Microorganisms (GCM) 10K type strain sequencing project: providing services to taxonomists for standard genome sequencing and annotation.</title>
        <authorList>
            <consortium name="The Broad Institute Genomics Platform"/>
            <consortium name="The Broad Institute Genome Sequencing Center for Infectious Disease"/>
            <person name="Wu L."/>
            <person name="Ma J."/>
        </authorList>
    </citation>
    <scope>NUCLEOTIDE SEQUENCE [LARGE SCALE GENOMIC DNA]</scope>
    <source>
        <strain evidence="4">CGMCC 1.15475</strain>
    </source>
</reference>
<evidence type="ECO:0000313" key="4">
    <source>
        <dbReference type="Proteomes" id="UP001597273"/>
    </source>
</evidence>
<sequence length="405" mass="44513">MMPRFSSSGRFLFDAFSVSLVLVIFDNGTAQPLAFLWLGSSFLMAGAAFLTFWKFPYHSGSAAAIALASMVPALFLGMSLWLAAILAALAVYLLHARFAEWDADAGQDGNTLLLWVLVYLAVLFIDLLSADRGAAGEANAIILAAFSFYVLFHLAHRFLHGRTAGAKLWQPAVAGAAVLSAAAAAALAVYWIGPTARNFAGTAAGWLLQGVLWPFAPLMEKAANYFSGLSSTQEAQETFAKLQTSEAPEELQQAAADYSPSEFPVELFFGAGAVLIILLLFFYLRRTKSALQTELPASPAEEVRFSSIGNEEAVQASEKVRYSEMPLEIIRQSYRLFEQEAQSAGLGRHPHETVKEWMNRMEWPASDSFFRTYEKVRYGLGTVAEKDALPFLEEIKKIKAEYFHL</sequence>
<keyword evidence="4" id="KW-1185">Reference proteome</keyword>
<feature type="transmembrane region" description="Helical" evidence="1">
    <location>
        <begin position="65"/>
        <end position="92"/>
    </location>
</feature>
<dbReference type="Proteomes" id="UP001597273">
    <property type="component" value="Unassembled WGS sequence"/>
</dbReference>
<feature type="transmembrane region" description="Helical" evidence="1">
    <location>
        <begin position="12"/>
        <end position="28"/>
    </location>
</feature>
<feature type="transmembrane region" description="Helical" evidence="1">
    <location>
        <begin position="140"/>
        <end position="159"/>
    </location>
</feature>
<evidence type="ECO:0000313" key="3">
    <source>
        <dbReference type="EMBL" id="MFD1862305.1"/>
    </source>
</evidence>
<accession>A0ABW4QFC8</accession>